<dbReference type="AlphaFoldDB" id="A0A919JXH9"/>
<sequence>MAMSRPLRVLLVSSSGGVLLDLLALRPWWRRHSTAWVAVRAADTVVALADQRVVWQSEPAGPRAVWGTVRALRPDVIVSAGRGLALRYFLAGRLLGVRTVWLETLPQTTDVRGSARLCARLAHTVLVQRPSRLSAYSGAVLVGELY</sequence>
<proteinExistence type="predicted"/>
<protein>
    <submittedName>
        <fullName evidence="1">UDP-N-acetylglucosamine--LPS N-acetylglucosamine transferase</fullName>
    </submittedName>
</protein>
<evidence type="ECO:0000313" key="2">
    <source>
        <dbReference type="Proteomes" id="UP000636960"/>
    </source>
</evidence>
<organism evidence="1 2">
    <name type="scientific">Paractinoplanes rishiriensis</name>
    <dbReference type="NCBI Taxonomy" id="1050105"/>
    <lineage>
        <taxon>Bacteria</taxon>
        <taxon>Bacillati</taxon>
        <taxon>Actinomycetota</taxon>
        <taxon>Actinomycetes</taxon>
        <taxon>Micromonosporales</taxon>
        <taxon>Micromonosporaceae</taxon>
        <taxon>Paractinoplanes</taxon>
    </lineage>
</organism>
<dbReference type="EMBL" id="BOMV01000023">
    <property type="protein sequence ID" value="GIE95059.1"/>
    <property type="molecule type" value="Genomic_DNA"/>
</dbReference>
<accession>A0A919JXH9</accession>
<keyword evidence="1" id="KW-0808">Transferase</keyword>
<evidence type="ECO:0000313" key="1">
    <source>
        <dbReference type="EMBL" id="GIE95059.1"/>
    </source>
</evidence>
<comment type="caution">
    <text evidence="1">The sequence shown here is derived from an EMBL/GenBank/DDBJ whole genome shotgun (WGS) entry which is preliminary data.</text>
</comment>
<reference evidence="1" key="1">
    <citation type="submission" date="2021-01" db="EMBL/GenBank/DDBJ databases">
        <title>Whole genome shotgun sequence of Actinoplanes rishiriensis NBRC 108556.</title>
        <authorList>
            <person name="Komaki H."/>
            <person name="Tamura T."/>
        </authorList>
    </citation>
    <scope>NUCLEOTIDE SEQUENCE</scope>
    <source>
        <strain evidence="1">NBRC 108556</strain>
    </source>
</reference>
<keyword evidence="2" id="KW-1185">Reference proteome</keyword>
<dbReference type="Proteomes" id="UP000636960">
    <property type="component" value="Unassembled WGS sequence"/>
</dbReference>
<gene>
    <name evidence="1" type="primary">cpsF_1</name>
    <name evidence="1" type="ORF">Ari01nite_25240</name>
</gene>
<name>A0A919JXH9_9ACTN</name>
<dbReference type="GO" id="GO:0016740">
    <property type="term" value="F:transferase activity"/>
    <property type="evidence" value="ECO:0007669"/>
    <property type="project" value="UniProtKB-KW"/>
</dbReference>
<dbReference type="Gene3D" id="3.40.50.2000">
    <property type="entry name" value="Glycogen Phosphorylase B"/>
    <property type="match status" value="1"/>
</dbReference>